<keyword evidence="2" id="KW-1185">Reference proteome</keyword>
<dbReference type="EMBL" id="JAAIUW010000010">
    <property type="protein sequence ID" value="KAF7812933.1"/>
    <property type="molecule type" value="Genomic_DNA"/>
</dbReference>
<comment type="caution">
    <text evidence="1">The sequence shown here is derived from an EMBL/GenBank/DDBJ whole genome shotgun (WGS) entry which is preliminary data.</text>
</comment>
<dbReference type="Proteomes" id="UP000634136">
    <property type="component" value="Unassembled WGS sequence"/>
</dbReference>
<reference evidence="1" key="1">
    <citation type="submission" date="2020-09" db="EMBL/GenBank/DDBJ databases">
        <title>Genome-Enabled Discovery of Anthraquinone Biosynthesis in Senna tora.</title>
        <authorList>
            <person name="Kang S.-H."/>
            <person name="Pandey R.P."/>
            <person name="Lee C.-M."/>
            <person name="Sim J.-S."/>
            <person name="Jeong J.-T."/>
            <person name="Choi B.-S."/>
            <person name="Jung M."/>
            <person name="Ginzburg D."/>
            <person name="Zhao K."/>
            <person name="Won S.Y."/>
            <person name="Oh T.-J."/>
            <person name="Yu Y."/>
            <person name="Kim N.-H."/>
            <person name="Lee O.R."/>
            <person name="Lee T.-H."/>
            <person name="Bashyal P."/>
            <person name="Kim T.-S."/>
            <person name="Lee W.-H."/>
            <person name="Kawkins C."/>
            <person name="Kim C.-K."/>
            <person name="Kim J.S."/>
            <person name="Ahn B.O."/>
            <person name="Rhee S.Y."/>
            <person name="Sohng J.K."/>
        </authorList>
    </citation>
    <scope>NUCLEOTIDE SEQUENCE</scope>
    <source>
        <tissue evidence="1">Leaf</tissue>
    </source>
</reference>
<organism evidence="1 2">
    <name type="scientific">Senna tora</name>
    <dbReference type="NCBI Taxonomy" id="362788"/>
    <lineage>
        <taxon>Eukaryota</taxon>
        <taxon>Viridiplantae</taxon>
        <taxon>Streptophyta</taxon>
        <taxon>Embryophyta</taxon>
        <taxon>Tracheophyta</taxon>
        <taxon>Spermatophyta</taxon>
        <taxon>Magnoliopsida</taxon>
        <taxon>eudicotyledons</taxon>
        <taxon>Gunneridae</taxon>
        <taxon>Pentapetalae</taxon>
        <taxon>rosids</taxon>
        <taxon>fabids</taxon>
        <taxon>Fabales</taxon>
        <taxon>Fabaceae</taxon>
        <taxon>Caesalpinioideae</taxon>
        <taxon>Cassia clade</taxon>
        <taxon>Senna</taxon>
    </lineage>
</organism>
<evidence type="ECO:0000313" key="1">
    <source>
        <dbReference type="EMBL" id="KAF7812933.1"/>
    </source>
</evidence>
<protein>
    <submittedName>
        <fullName evidence="1">Uncharacterized protein</fullName>
    </submittedName>
</protein>
<gene>
    <name evidence="1" type="ORF">G2W53_033909</name>
</gene>
<proteinExistence type="predicted"/>
<evidence type="ECO:0000313" key="2">
    <source>
        <dbReference type="Proteomes" id="UP000634136"/>
    </source>
</evidence>
<dbReference type="AlphaFoldDB" id="A0A834SYF0"/>
<accession>A0A834SYF0</accession>
<name>A0A834SYF0_9FABA</name>
<sequence length="24" mass="2836">MVEGAGQWFCVFEEYEDGREIQVN</sequence>